<organism evidence="1 2">
    <name type="scientific">Didymella exigua CBS 183.55</name>
    <dbReference type="NCBI Taxonomy" id="1150837"/>
    <lineage>
        <taxon>Eukaryota</taxon>
        <taxon>Fungi</taxon>
        <taxon>Dikarya</taxon>
        <taxon>Ascomycota</taxon>
        <taxon>Pezizomycotina</taxon>
        <taxon>Dothideomycetes</taxon>
        <taxon>Pleosporomycetidae</taxon>
        <taxon>Pleosporales</taxon>
        <taxon>Pleosporineae</taxon>
        <taxon>Didymellaceae</taxon>
        <taxon>Didymella</taxon>
    </lineage>
</organism>
<keyword evidence="2" id="KW-1185">Reference proteome</keyword>
<dbReference type="AlphaFoldDB" id="A0A6A5RMV2"/>
<dbReference type="GeneID" id="54355627"/>
<evidence type="ECO:0000313" key="1">
    <source>
        <dbReference type="EMBL" id="KAF1929751.1"/>
    </source>
</evidence>
<sequence length="313" mass="36573">MYDMDFLTCVERLCVDFGWMNKRTWIIEEGFGHWVGEEEDAIATAYGGMNERMQDFWRTVHQRVPQVKHVILDDDQDRSDYHDGRLPPDVYKNVGQMCPLGISALVDLVQGDGSINRRTNRVLWQLVTTKGDASTDVSQEWKLYPSRSEPSITPPNKIYRGPVGAFLDYFTRGNEVNRQKRAIRIHRIAVMEKLHFNGSQDPFSCEAPDCNVQFAQPEEYTTHVIPTIYDKYHALPGPVEKLFAENDERFKRLSDIESKREQSFLEWWGEYGSEKRCMAEKEYVHQLEHYPYYAQDKPALEHKTLKMIHACIN</sequence>
<dbReference type="RefSeq" id="XP_033449999.1">
    <property type="nucleotide sequence ID" value="XM_033597960.1"/>
</dbReference>
<accession>A0A6A5RMV2</accession>
<proteinExistence type="predicted"/>
<dbReference type="OrthoDB" id="5397557at2759"/>
<evidence type="ECO:0000313" key="2">
    <source>
        <dbReference type="Proteomes" id="UP000800082"/>
    </source>
</evidence>
<reference evidence="1" key="1">
    <citation type="journal article" date="2020" name="Stud. Mycol.">
        <title>101 Dothideomycetes genomes: a test case for predicting lifestyles and emergence of pathogens.</title>
        <authorList>
            <person name="Haridas S."/>
            <person name="Albert R."/>
            <person name="Binder M."/>
            <person name="Bloem J."/>
            <person name="Labutti K."/>
            <person name="Salamov A."/>
            <person name="Andreopoulos B."/>
            <person name="Baker S."/>
            <person name="Barry K."/>
            <person name="Bills G."/>
            <person name="Bluhm B."/>
            <person name="Cannon C."/>
            <person name="Castanera R."/>
            <person name="Culley D."/>
            <person name="Daum C."/>
            <person name="Ezra D."/>
            <person name="Gonzalez J."/>
            <person name="Henrissat B."/>
            <person name="Kuo A."/>
            <person name="Liang C."/>
            <person name="Lipzen A."/>
            <person name="Lutzoni F."/>
            <person name="Magnuson J."/>
            <person name="Mondo S."/>
            <person name="Nolan M."/>
            <person name="Ohm R."/>
            <person name="Pangilinan J."/>
            <person name="Park H.-J."/>
            <person name="Ramirez L."/>
            <person name="Alfaro M."/>
            <person name="Sun H."/>
            <person name="Tritt A."/>
            <person name="Yoshinaga Y."/>
            <person name="Zwiers L.-H."/>
            <person name="Turgeon B."/>
            <person name="Goodwin S."/>
            <person name="Spatafora J."/>
            <person name="Crous P."/>
            <person name="Grigoriev I."/>
        </authorList>
    </citation>
    <scope>NUCLEOTIDE SEQUENCE</scope>
    <source>
        <strain evidence="1">CBS 183.55</strain>
    </source>
</reference>
<name>A0A6A5RMV2_9PLEO</name>
<dbReference type="Proteomes" id="UP000800082">
    <property type="component" value="Unassembled WGS sequence"/>
</dbReference>
<dbReference type="EMBL" id="ML978965">
    <property type="protein sequence ID" value="KAF1929751.1"/>
    <property type="molecule type" value="Genomic_DNA"/>
</dbReference>
<protein>
    <submittedName>
        <fullName evidence="1">Uncharacterized protein</fullName>
    </submittedName>
</protein>
<gene>
    <name evidence="1" type="ORF">M421DRAFT_91562</name>
</gene>